<protein>
    <submittedName>
        <fullName evidence="2">TIL domain-containing protein</fullName>
    </submittedName>
</protein>
<keyword evidence="1" id="KW-1185">Reference proteome</keyword>
<dbReference type="InterPro" id="IPR036383">
    <property type="entry name" value="TSP1_rpt_sf"/>
</dbReference>
<sequence length="109" mass="11809">MFAVVTPTKIVVPRTPRSTVPLTRGATSDTSTARSTYSDWTAWSCTESCGGCGIGRRTRTCLSASNACIDTTTEFNHESCNQHPCPFGKRICCGNYRLGQIEGHFACIP</sequence>
<organism evidence="1 2">
    <name type="scientific">Elaeophora elaphi</name>
    <dbReference type="NCBI Taxonomy" id="1147741"/>
    <lineage>
        <taxon>Eukaryota</taxon>
        <taxon>Metazoa</taxon>
        <taxon>Ecdysozoa</taxon>
        <taxon>Nematoda</taxon>
        <taxon>Chromadorea</taxon>
        <taxon>Rhabditida</taxon>
        <taxon>Spirurina</taxon>
        <taxon>Spiruromorpha</taxon>
        <taxon>Filarioidea</taxon>
        <taxon>Onchocercidae</taxon>
        <taxon>Elaeophora</taxon>
    </lineage>
</organism>
<reference evidence="2" key="1">
    <citation type="submission" date="2017-02" db="UniProtKB">
        <authorList>
            <consortium name="WormBaseParasite"/>
        </authorList>
    </citation>
    <scope>IDENTIFICATION</scope>
</reference>
<dbReference type="Proteomes" id="UP000050640">
    <property type="component" value="Unplaced"/>
</dbReference>
<accession>A0A0R3RFR0</accession>
<dbReference type="PANTHER" id="PTHR31507">
    <property type="entry name" value="PROTEIN CBG15923"/>
    <property type="match status" value="1"/>
</dbReference>
<dbReference type="WBParaSite" id="EEL_0000020601-mRNA-1">
    <property type="protein sequence ID" value="EEL_0000020601-mRNA-1"/>
    <property type="gene ID" value="EEL_0000020601"/>
</dbReference>
<proteinExistence type="predicted"/>
<dbReference type="PROSITE" id="PS50092">
    <property type="entry name" value="TSP1"/>
    <property type="match status" value="1"/>
</dbReference>
<dbReference type="Gene3D" id="2.20.100.10">
    <property type="entry name" value="Thrombospondin type-1 (TSP1) repeat"/>
    <property type="match status" value="1"/>
</dbReference>
<dbReference type="AlphaFoldDB" id="A0A0R3RFR0"/>
<dbReference type="PANTHER" id="PTHR31507:SF3">
    <property type="entry name" value="TIL DOMAIN-CONTAINING PROTEIN"/>
    <property type="match status" value="1"/>
</dbReference>
<name>A0A0R3RFR0_9BILA</name>
<evidence type="ECO:0000313" key="2">
    <source>
        <dbReference type="WBParaSite" id="EEL_0000020601-mRNA-1"/>
    </source>
</evidence>
<evidence type="ECO:0000313" key="1">
    <source>
        <dbReference type="Proteomes" id="UP000050640"/>
    </source>
</evidence>
<dbReference type="InterPro" id="IPR000884">
    <property type="entry name" value="TSP1_rpt"/>
</dbReference>